<dbReference type="Proteomes" id="UP000233256">
    <property type="component" value="Unassembled WGS sequence"/>
</dbReference>
<organism evidence="2 3">
    <name type="scientific">Candidatus Wallbacteria bacterium HGW-Wallbacteria-1</name>
    <dbReference type="NCBI Taxonomy" id="2013854"/>
    <lineage>
        <taxon>Bacteria</taxon>
        <taxon>Candidatus Walliibacteriota</taxon>
    </lineage>
</organism>
<sequence>MRENSRGHTLIEAITAMVLASLVLIQAVQLMFLSTEKLTVSGNQASAAAMAENRKPQGTISILSAHGSISLLITDICSILERKENVAQGLEIRERFIRFPGRSTTSVECPDPSSVNAQTDGIVIWVFTPEKGLTRKITPFESHQNSHDSKMDDSSSYRRFQGVLDFRISAYDQKGTQIHGRLEQMPERIVISYRTSAETGTRTWSRDSEVF</sequence>
<keyword evidence="1" id="KW-1133">Transmembrane helix</keyword>
<protein>
    <submittedName>
        <fullName evidence="2">Uncharacterized protein</fullName>
    </submittedName>
</protein>
<accession>A0A2N1PQE3</accession>
<keyword evidence="1" id="KW-0812">Transmembrane</keyword>
<dbReference type="EMBL" id="PGXC01000005">
    <property type="protein sequence ID" value="PKK90561.1"/>
    <property type="molecule type" value="Genomic_DNA"/>
</dbReference>
<gene>
    <name evidence="2" type="ORF">CVV64_09375</name>
</gene>
<feature type="transmembrane region" description="Helical" evidence="1">
    <location>
        <begin position="12"/>
        <end position="33"/>
    </location>
</feature>
<evidence type="ECO:0000313" key="2">
    <source>
        <dbReference type="EMBL" id="PKK90561.1"/>
    </source>
</evidence>
<evidence type="ECO:0000256" key="1">
    <source>
        <dbReference type="SAM" id="Phobius"/>
    </source>
</evidence>
<keyword evidence="1" id="KW-0472">Membrane</keyword>
<proteinExistence type="predicted"/>
<dbReference type="AlphaFoldDB" id="A0A2N1PQE3"/>
<comment type="caution">
    <text evidence="2">The sequence shown here is derived from an EMBL/GenBank/DDBJ whole genome shotgun (WGS) entry which is preliminary data.</text>
</comment>
<reference evidence="2 3" key="1">
    <citation type="journal article" date="2017" name="ISME J.">
        <title>Potential for microbial H2 and metal transformations associated with novel bacteria and archaea in deep terrestrial subsurface sediments.</title>
        <authorList>
            <person name="Hernsdorf A.W."/>
            <person name="Amano Y."/>
            <person name="Miyakawa K."/>
            <person name="Ise K."/>
            <person name="Suzuki Y."/>
            <person name="Anantharaman K."/>
            <person name="Probst A."/>
            <person name="Burstein D."/>
            <person name="Thomas B.C."/>
            <person name="Banfield J.F."/>
        </authorList>
    </citation>
    <scope>NUCLEOTIDE SEQUENCE [LARGE SCALE GENOMIC DNA]</scope>
    <source>
        <strain evidence="2">HGW-Wallbacteria-1</strain>
    </source>
</reference>
<name>A0A2N1PQE3_9BACT</name>
<evidence type="ECO:0000313" key="3">
    <source>
        <dbReference type="Proteomes" id="UP000233256"/>
    </source>
</evidence>